<dbReference type="Gene3D" id="1.10.510.10">
    <property type="entry name" value="Transferase(Phosphotransferase) domain 1"/>
    <property type="match status" value="1"/>
</dbReference>
<dbReference type="InParanoid" id="G5AE69"/>
<dbReference type="InterPro" id="IPR051681">
    <property type="entry name" value="Ser/Thr_Kinases-Pseudokinases"/>
</dbReference>
<dbReference type="SMR" id="G5AE69"/>
<dbReference type="InterPro" id="IPR008271">
    <property type="entry name" value="Ser/Thr_kinase_AS"/>
</dbReference>
<dbReference type="PROSITE" id="PS50011">
    <property type="entry name" value="PROTEIN_KINASE_DOM"/>
    <property type="match status" value="1"/>
</dbReference>
<accession>G5AE69</accession>
<dbReference type="InterPro" id="IPR000719">
    <property type="entry name" value="Prot_kinase_dom"/>
</dbReference>
<dbReference type="Proteomes" id="UP000002640">
    <property type="component" value="Unassembled WGS sequence"/>
</dbReference>
<protein>
    <recommendedName>
        <fullName evidence="1">Protein kinase domain-containing protein</fullName>
    </recommendedName>
</protein>
<feature type="non-terminal residue" evidence="2">
    <location>
        <position position="357"/>
    </location>
</feature>
<dbReference type="KEGG" id="psoj:PHYSODRAFT_532095"/>
<sequence>MSVEDSEDEFYIELFTDLEAVCYRVLDSSDSTDARIGIQDYEEVFQVLDAIQEAIEQQQSRSTSPILRLSSSCASDQSLDFFAKQMQRLVKLLGDSSDLSLEMDKRWSQLRRNKIDLFVSEVDKTLTLLQPTETEDLLTLLHRELQSPSYSSSQLEVIQKAYDEACSKQSATVFQSLPEWFIGWYELENEVVVARGGYGEVSKAKWLNSDVIVKRVLFDSDRSNRGDQRRMFEHEVALWFSLNHPHVVKLFGGCHIGTPYFVCEEAKNGSLDRYLKDHPSGVWTMLYEAALGLEYLHARGIVHRDVKCDNILVGSDGQAKLTDFGLSSVASAADQGKRSGAVRWVAPECLAGEKASF</sequence>
<proteinExistence type="predicted"/>
<dbReference type="Pfam" id="PF07714">
    <property type="entry name" value="PK_Tyr_Ser-Thr"/>
    <property type="match status" value="1"/>
</dbReference>
<dbReference type="InterPro" id="IPR011009">
    <property type="entry name" value="Kinase-like_dom_sf"/>
</dbReference>
<gene>
    <name evidence="2" type="ORF">PHYSODRAFT_532095</name>
</gene>
<evidence type="ECO:0000313" key="2">
    <source>
        <dbReference type="EMBL" id="EGZ06471.1"/>
    </source>
</evidence>
<dbReference type="InterPro" id="IPR001245">
    <property type="entry name" value="Ser-Thr/Tyr_kinase_cat_dom"/>
</dbReference>
<dbReference type="STRING" id="1094619.G5AE69"/>
<feature type="domain" description="Protein kinase" evidence="1">
    <location>
        <begin position="187"/>
        <end position="357"/>
    </location>
</feature>
<dbReference type="GO" id="GO:0005524">
    <property type="term" value="F:ATP binding"/>
    <property type="evidence" value="ECO:0007669"/>
    <property type="project" value="InterPro"/>
</dbReference>
<dbReference type="SMART" id="SM00220">
    <property type="entry name" value="S_TKc"/>
    <property type="match status" value="1"/>
</dbReference>
<dbReference type="EMBL" id="JH159164">
    <property type="protein sequence ID" value="EGZ06471.1"/>
    <property type="molecule type" value="Genomic_DNA"/>
</dbReference>
<dbReference type="PANTHER" id="PTHR44329">
    <property type="entry name" value="SERINE/THREONINE-PROTEIN KINASE TNNI3K-RELATED"/>
    <property type="match status" value="1"/>
</dbReference>
<dbReference type="SUPFAM" id="SSF56112">
    <property type="entry name" value="Protein kinase-like (PK-like)"/>
    <property type="match status" value="1"/>
</dbReference>
<organism evidence="2 3">
    <name type="scientific">Phytophthora sojae (strain P6497)</name>
    <name type="common">Soybean stem and root rot agent</name>
    <name type="synonym">Phytophthora megasperma f. sp. glycines</name>
    <dbReference type="NCBI Taxonomy" id="1094619"/>
    <lineage>
        <taxon>Eukaryota</taxon>
        <taxon>Sar</taxon>
        <taxon>Stramenopiles</taxon>
        <taxon>Oomycota</taxon>
        <taxon>Peronosporomycetes</taxon>
        <taxon>Peronosporales</taxon>
        <taxon>Peronosporaceae</taxon>
        <taxon>Phytophthora</taxon>
    </lineage>
</organism>
<name>G5AE69_PHYSP</name>
<dbReference type="GO" id="GO:0004674">
    <property type="term" value="F:protein serine/threonine kinase activity"/>
    <property type="evidence" value="ECO:0007669"/>
    <property type="project" value="TreeGrafter"/>
</dbReference>
<reference evidence="2 3" key="1">
    <citation type="journal article" date="2006" name="Science">
        <title>Phytophthora genome sequences uncover evolutionary origins and mechanisms of pathogenesis.</title>
        <authorList>
            <person name="Tyler B.M."/>
            <person name="Tripathy S."/>
            <person name="Zhang X."/>
            <person name="Dehal P."/>
            <person name="Jiang R.H."/>
            <person name="Aerts A."/>
            <person name="Arredondo F.D."/>
            <person name="Baxter L."/>
            <person name="Bensasson D."/>
            <person name="Beynon J.L."/>
            <person name="Chapman J."/>
            <person name="Damasceno C.M."/>
            <person name="Dorrance A.E."/>
            <person name="Dou D."/>
            <person name="Dickerman A.W."/>
            <person name="Dubchak I.L."/>
            <person name="Garbelotto M."/>
            <person name="Gijzen M."/>
            <person name="Gordon S.G."/>
            <person name="Govers F."/>
            <person name="Grunwald N.J."/>
            <person name="Huang W."/>
            <person name="Ivors K.L."/>
            <person name="Jones R.W."/>
            <person name="Kamoun S."/>
            <person name="Krampis K."/>
            <person name="Lamour K.H."/>
            <person name="Lee M.K."/>
            <person name="McDonald W.H."/>
            <person name="Medina M."/>
            <person name="Meijer H.J."/>
            <person name="Nordberg E.K."/>
            <person name="Maclean D.J."/>
            <person name="Ospina-Giraldo M.D."/>
            <person name="Morris P.F."/>
            <person name="Phuntumart V."/>
            <person name="Putnam N.H."/>
            <person name="Rash S."/>
            <person name="Rose J.K."/>
            <person name="Sakihama Y."/>
            <person name="Salamov A.A."/>
            <person name="Savidor A."/>
            <person name="Scheuring C.F."/>
            <person name="Smith B.M."/>
            <person name="Sobral B.W."/>
            <person name="Terry A."/>
            <person name="Torto-Alalibo T.A."/>
            <person name="Win J."/>
            <person name="Xu Z."/>
            <person name="Zhang H."/>
            <person name="Grigoriev I.V."/>
            <person name="Rokhsar D.S."/>
            <person name="Boore J.L."/>
        </authorList>
    </citation>
    <scope>NUCLEOTIDE SEQUENCE [LARGE SCALE GENOMIC DNA]</scope>
    <source>
        <strain evidence="2 3">P6497</strain>
    </source>
</reference>
<dbReference type="AlphaFoldDB" id="G5AE69"/>
<dbReference type="GeneID" id="20661698"/>
<dbReference type="RefSeq" id="XP_009538368.1">
    <property type="nucleotide sequence ID" value="XM_009540073.1"/>
</dbReference>
<dbReference type="PROSITE" id="PS00108">
    <property type="entry name" value="PROTEIN_KINASE_ST"/>
    <property type="match status" value="1"/>
</dbReference>
<evidence type="ECO:0000313" key="3">
    <source>
        <dbReference type="Proteomes" id="UP000002640"/>
    </source>
</evidence>
<evidence type="ECO:0000259" key="1">
    <source>
        <dbReference type="PROSITE" id="PS50011"/>
    </source>
</evidence>
<dbReference type="PANTHER" id="PTHR44329:SF214">
    <property type="entry name" value="PROTEIN KINASE DOMAIN-CONTAINING PROTEIN"/>
    <property type="match status" value="1"/>
</dbReference>
<keyword evidence="3" id="KW-1185">Reference proteome</keyword>